<dbReference type="InterPro" id="IPR036236">
    <property type="entry name" value="Znf_C2H2_sf"/>
</dbReference>
<evidence type="ECO:0000313" key="10">
    <source>
        <dbReference type="EMBL" id="TPX12075.1"/>
    </source>
</evidence>
<sequence length="521" mass="58101">MKRLAAEHAAQSPAKKQFVQAPQFSANNPQTGSFAMTLDDASDVESHYPTQTEPSNTSSTPLTAHSTTSRRFPSDLKTIKCSWPNCTKTFNRPARLNAHLRSHTNDRPFRCAYPECDKSFLEEKHLKQHIKGSHTGERDHVCQYPGCDKAFLTATRLRRHAAVHEGAERFRCRGYDGCDKTFRKHQTLQRHIRTDHLGQRAFVCANAGCEAGFDSAGALKRHIDREHGEPKYWCDECGQDSDDPEGQGERVGFTTLTLLEAHMRREHINCLFCDVRCRGQADLERHVETYHSGSTVEDRKVVPCTWDGCDKKFTKKSNLNAHIRSAHEGVRFICGEVDLTNIDDLSGWDGSDACGNGFISKMKLEEHVRFVHLKMERPKAAKTVANDDDPADLVNFLAGVDSKRTIRCTYLGCDALFSRHHDLQIHLGKHQEGAISAAGGADLLVSPPPLMAYETGMEVDGATPDFDGNFWIGDGAEDFGSAYAGFGQDEWLQDEAEMRRLVDDGPGQDMAGFIDPDLFGV</sequence>
<evidence type="ECO:0000256" key="4">
    <source>
        <dbReference type="ARBA" id="ARBA00022771"/>
    </source>
</evidence>
<evidence type="ECO:0000256" key="3">
    <source>
        <dbReference type="ARBA" id="ARBA00022737"/>
    </source>
</evidence>
<evidence type="ECO:0000256" key="1">
    <source>
        <dbReference type="ARBA" id="ARBA00004123"/>
    </source>
</evidence>
<evidence type="ECO:0000256" key="7">
    <source>
        <dbReference type="PROSITE-ProRule" id="PRU00042"/>
    </source>
</evidence>
<dbReference type="OrthoDB" id="4748970at2759"/>
<dbReference type="GO" id="GO:0008270">
    <property type="term" value="F:zinc ion binding"/>
    <property type="evidence" value="ECO:0007669"/>
    <property type="project" value="UniProtKB-KW"/>
</dbReference>
<dbReference type="InterPro" id="IPR013087">
    <property type="entry name" value="Znf_C2H2_type"/>
</dbReference>
<evidence type="ECO:0000259" key="9">
    <source>
        <dbReference type="PROSITE" id="PS50157"/>
    </source>
</evidence>
<dbReference type="SMART" id="SM00355">
    <property type="entry name" value="ZnF_C2H2"/>
    <property type="match status" value="10"/>
</dbReference>
<dbReference type="Proteomes" id="UP000319257">
    <property type="component" value="Unassembled WGS sequence"/>
</dbReference>
<feature type="domain" description="C2H2-type" evidence="9">
    <location>
        <begin position="140"/>
        <end position="169"/>
    </location>
</feature>
<comment type="caution">
    <text evidence="10">The sequence shown here is derived from an EMBL/GenBank/DDBJ whole genome shotgun (WGS) entry which is preliminary data.</text>
</comment>
<dbReference type="SUPFAM" id="SSF57667">
    <property type="entry name" value="beta-beta-alpha zinc fingers"/>
    <property type="match status" value="4"/>
</dbReference>
<keyword evidence="6" id="KW-0539">Nucleus</keyword>
<proteinExistence type="predicted"/>
<dbReference type="FunFam" id="3.30.160.60:FF:000125">
    <property type="entry name" value="Putative zinc finger protein 143"/>
    <property type="match status" value="1"/>
</dbReference>
<keyword evidence="4 7" id="KW-0863">Zinc-finger</keyword>
<feature type="compositionally biased region" description="Polar residues" evidence="8">
    <location>
        <begin position="48"/>
        <end position="71"/>
    </location>
</feature>
<dbReference type="GO" id="GO:0045944">
    <property type="term" value="P:positive regulation of transcription by RNA polymerase II"/>
    <property type="evidence" value="ECO:0007669"/>
    <property type="project" value="UniProtKB-ARBA"/>
</dbReference>
<feature type="domain" description="C2H2-type" evidence="9">
    <location>
        <begin position="79"/>
        <end position="108"/>
    </location>
</feature>
<reference evidence="10 11" key="1">
    <citation type="submission" date="2019-06" db="EMBL/GenBank/DDBJ databases">
        <title>Draft genome sequence of the filamentous fungus Phialemoniopsis curvata isolated from diesel fuel.</title>
        <authorList>
            <person name="Varaljay V.A."/>
            <person name="Lyon W.J."/>
            <person name="Crouch A.L."/>
            <person name="Drake C.E."/>
            <person name="Hollomon J.M."/>
            <person name="Nadeau L.J."/>
            <person name="Nunn H.S."/>
            <person name="Stevenson B.S."/>
            <person name="Bojanowski C.L."/>
            <person name="Crookes-Goodson W.J."/>
        </authorList>
    </citation>
    <scope>NUCLEOTIDE SEQUENCE [LARGE SCALE GENOMIC DNA]</scope>
    <source>
        <strain evidence="10 11">D216</strain>
    </source>
</reference>
<comment type="subcellular location">
    <subcellularLocation>
        <location evidence="1">Nucleus</location>
    </subcellularLocation>
</comment>
<dbReference type="STRING" id="1093900.A0A507AMW6"/>
<dbReference type="GO" id="GO:0000978">
    <property type="term" value="F:RNA polymerase II cis-regulatory region sequence-specific DNA binding"/>
    <property type="evidence" value="ECO:0007669"/>
    <property type="project" value="UniProtKB-ARBA"/>
</dbReference>
<dbReference type="InterPro" id="IPR050329">
    <property type="entry name" value="GLI_C2H2-zinc-finger"/>
</dbReference>
<name>A0A507AMW6_9PEZI</name>
<feature type="region of interest" description="Disordered" evidence="8">
    <location>
        <begin position="1"/>
        <end position="71"/>
    </location>
</feature>
<evidence type="ECO:0000256" key="2">
    <source>
        <dbReference type="ARBA" id="ARBA00022723"/>
    </source>
</evidence>
<evidence type="ECO:0000313" key="11">
    <source>
        <dbReference type="Proteomes" id="UP000319257"/>
    </source>
</evidence>
<dbReference type="PROSITE" id="PS00028">
    <property type="entry name" value="ZINC_FINGER_C2H2_1"/>
    <property type="match status" value="7"/>
</dbReference>
<evidence type="ECO:0000256" key="5">
    <source>
        <dbReference type="ARBA" id="ARBA00022833"/>
    </source>
</evidence>
<feature type="domain" description="C2H2-type" evidence="9">
    <location>
        <begin position="302"/>
        <end position="332"/>
    </location>
</feature>
<feature type="compositionally biased region" description="Polar residues" evidence="8">
    <location>
        <begin position="20"/>
        <end position="34"/>
    </location>
</feature>
<dbReference type="Gene3D" id="3.30.160.60">
    <property type="entry name" value="Classic Zinc Finger"/>
    <property type="match status" value="6"/>
</dbReference>
<keyword evidence="5" id="KW-0862">Zinc</keyword>
<dbReference type="GO" id="GO:0005634">
    <property type="term" value="C:nucleus"/>
    <property type="evidence" value="ECO:0007669"/>
    <property type="project" value="UniProtKB-SubCell"/>
</dbReference>
<dbReference type="GO" id="GO:0000981">
    <property type="term" value="F:DNA-binding transcription factor activity, RNA polymerase II-specific"/>
    <property type="evidence" value="ECO:0007669"/>
    <property type="project" value="TreeGrafter"/>
</dbReference>
<organism evidence="10 11">
    <name type="scientific">Thyridium curvatum</name>
    <dbReference type="NCBI Taxonomy" id="1093900"/>
    <lineage>
        <taxon>Eukaryota</taxon>
        <taxon>Fungi</taxon>
        <taxon>Dikarya</taxon>
        <taxon>Ascomycota</taxon>
        <taxon>Pezizomycotina</taxon>
        <taxon>Sordariomycetes</taxon>
        <taxon>Sordariomycetidae</taxon>
        <taxon>Thyridiales</taxon>
        <taxon>Thyridiaceae</taxon>
        <taxon>Thyridium</taxon>
    </lineage>
</organism>
<dbReference type="InParanoid" id="A0A507AMW6"/>
<dbReference type="FunFam" id="3.30.160.60:FF:001102">
    <property type="entry name" value="Transcription factor IIIA"/>
    <property type="match status" value="1"/>
</dbReference>
<dbReference type="Pfam" id="PF00096">
    <property type="entry name" value="zf-C2H2"/>
    <property type="match status" value="3"/>
</dbReference>
<dbReference type="EMBL" id="SKBQ01000043">
    <property type="protein sequence ID" value="TPX12075.1"/>
    <property type="molecule type" value="Genomic_DNA"/>
</dbReference>
<feature type="domain" description="C2H2-type" evidence="9">
    <location>
        <begin position="170"/>
        <end position="201"/>
    </location>
</feature>
<dbReference type="GeneID" id="41974637"/>
<dbReference type="RefSeq" id="XP_030993786.1">
    <property type="nucleotide sequence ID" value="XM_031141907.1"/>
</dbReference>
<gene>
    <name evidence="10" type="ORF">E0L32_007190</name>
</gene>
<keyword evidence="11" id="KW-1185">Reference proteome</keyword>
<feature type="domain" description="C2H2-type" evidence="9">
    <location>
        <begin position="109"/>
        <end position="139"/>
    </location>
</feature>
<accession>A0A507AMW6</accession>
<dbReference type="PANTHER" id="PTHR19818">
    <property type="entry name" value="ZINC FINGER PROTEIN ZIC AND GLI"/>
    <property type="match status" value="1"/>
</dbReference>
<dbReference type="AlphaFoldDB" id="A0A507AMW6"/>
<evidence type="ECO:0000256" key="8">
    <source>
        <dbReference type="SAM" id="MobiDB-lite"/>
    </source>
</evidence>
<dbReference type="PANTHER" id="PTHR19818:SF159">
    <property type="entry name" value="C2H2-TYPE DOMAIN-CONTAINING PROTEIN"/>
    <property type="match status" value="1"/>
</dbReference>
<evidence type="ECO:0000256" key="6">
    <source>
        <dbReference type="ARBA" id="ARBA00023242"/>
    </source>
</evidence>
<keyword evidence="2" id="KW-0479">Metal-binding</keyword>
<keyword evidence="3" id="KW-0677">Repeat</keyword>
<dbReference type="PROSITE" id="PS50157">
    <property type="entry name" value="ZINC_FINGER_C2H2_2"/>
    <property type="match status" value="5"/>
</dbReference>
<protein>
    <recommendedName>
        <fullName evidence="9">C2H2-type domain-containing protein</fullName>
    </recommendedName>
</protein>